<dbReference type="EMBL" id="PVTF01000002">
    <property type="protein sequence ID" value="PRY45227.1"/>
    <property type="molecule type" value="Genomic_DNA"/>
</dbReference>
<gene>
    <name evidence="12" type="ORF">CLV43_102792</name>
</gene>
<dbReference type="Gene3D" id="2.102.10.10">
    <property type="entry name" value="Rieske [2Fe-2S] iron-sulphur domain"/>
    <property type="match status" value="1"/>
</dbReference>
<dbReference type="InterPro" id="IPR036922">
    <property type="entry name" value="Rieske_2Fe-2S_sf"/>
</dbReference>
<evidence type="ECO:0000256" key="10">
    <source>
        <dbReference type="SAM" id="SignalP"/>
    </source>
</evidence>
<proteinExistence type="predicted"/>
<dbReference type="PRINTS" id="PR00162">
    <property type="entry name" value="RIESKE"/>
</dbReference>
<dbReference type="InterPro" id="IPR017941">
    <property type="entry name" value="Rieske_2Fe-2S"/>
</dbReference>
<feature type="domain" description="Rieske" evidence="11">
    <location>
        <begin position="39"/>
        <end position="132"/>
    </location>
</feature>
<evidence type="ECO:0000256" key="3">
    <source>
        <dbReference type="ARBA" id="ARBA00022714"/>
    </source>
</evidence>
<dbReference type="GO" id="GO:0046872">
    <property type="term" value="F:metal ion binding"/>
    <property type="evidence" value="ECO:0007669"/>
    <property type="project" value="UniProtKB-KW"/>
</dbReference>
<accession>A0A2T0THQ2</accession>
<keyword evidence="7" id="KW-1015">Disulfide bond</keyword>
<evidence type="ECO:0000256" key="7">
    <source>
        <dbReference type="ARBA" id="ARBA00023157"/>
    </source>
</evidence>
<dbReference type="FunFam" id="2.102.10.10:FF:000016">
    <property type="entry name" value="Nitrite reductase/ring-hydroxylating ferredoxin subunit"/>
    <property type="match status" value="1"/>
</dbReference>
<evidence type="ECO:0000256" key="8">
    <source>
        <dbReference type="ARBA" id="ARBA00029586"/>
    </source>
</evidence>
<dbReference type="RefSeq" id="WP_106186746.1">
    <property type="nucleotide sequence ID" value="NZ_PVTF01000002.1"/>
</dbReference>
<dbReference type="InterPro" id="IPR014349">
    <property type="entry name" value="Rieske_Fe-S_prot"/>
</dbReference>
<feature type="chain" id="PRO_5015437094" description="Cytochrome bc1 complex Rieske iron-sulfur subunit" evidence="10">
    <location>
        <begin position="25"/>
        <end position="133"/>
    </location>
</feature>
<dbReference type="Pfam" id="PF00355">
    <property type="entry name" value="Rieske"/>
    <property type="match status" value="1"/>
</dbReference>
<evidence type="ECO:0000256" key="4">
    <source>
        <dbReference type="ARBA" id="ARBA00022723"/>
    </source>
</evidence>
<dbReference type="GO" id="GO:0051537">
    <property type="term" value="F:2 iron, 2 sulfur cluster binding"/>
    <property type="evidence" value="ECO:0007669"/>
    <property type="project" value="UniProtKB-KW"/>
</dbReference>
<dbReference type="InterPro" id="IPR005805">
    <property type="entry name" value="Rieske_Fe-S_prot_C"/>
</dbReference>
<dbReference type="PROSITE" id="PS51257">
    <property type="entry name" value="PROKAR_LIPOPROTEIN"/>
    <property type="match status" value="1"/>
</dbReference>
<reference evidence="12 13" key="1">
    <citation type="submission" date="2018-03" db="EMBL/GenBank/DDBJ databases">
        <title>Genomic Encyclopedia of Archaeal and Bacterial Type Strains, Phase II (KMG-II): from individual species to whole genera.</title>
        <authorList>
            <person name="Goeker M."/>
        </authorList>
    </citation>
    <scope>NUCLEOTIDE SEQUENCE [LARGE SCALE GENOMIC DNA]</scope>
    <source>
        <strain evidence="12 13">DSM 44720</strain>
    </source>
</reference>
<keyword evidence="13" id="KW-1185">Reference proteome</keyword>
<dbReference type="PANTHER" id="PTHR10134">
    <property type="entry name" value="CYTOCHROME B-C1 COMPLEX SUBUNIT RIESKE, MITOCHONDRIAL"/>
    <property type="match status" value="1"/>
</dbReference>
<dbReference type="OrthoDB" id="25106at2"/>
<keyword evidence="10" id="KW-0732">Signal</keyword>
<evidence type="ECO:0000256" key="1">
    <source>
        <dbReference type="ARBA" id="ARBA00002494"/>
    </source>
</evidence>
<evidence type="ECO:0000256" key="2">
    <source>
        <dbReference type="ARBA" id="ARBA00015816"/>
    </source>
</evidence>
<keyword evidence="6" id="KW-0411">Iron-sulfur</keyword>
<comment type="cofactor">
    <cofactor evidence="9">
        <name>[2Fe-2S] cluster</name>
        <dbReference type="ChEBI" id="CHEBI:190135"/>
    </cofactor>
</comment>
<organism evidence="12 13">
    <name type="scientific">Umezawaea tangerina</name>
    <dbReference type="NCBI Taxonomy" id="84725"/>
    <lineage>
        <taxon>Bacteria</taxon>
        <taxon>Bacillati</taxon>
        <taxon>Actinomycetota</taxon>
        <taxon>Actinomycetes</taxon>
        <taxon>Pseudonocardiales</taxon>
        <taxon>Pseudonocardiaceae</taxon>
        <taxon>Umezawaea</taxon>
    </lineage>
</organism>
<dbReference type="SUPFAM" id="SSF50022">
    <property type="entry name" value="ISP domain"/>
    <property type="match status" value="1"/>
</dbReference>
<dbReference type="AlphaFoldDB" id="A0A2T0THQ2"/>
<sequence length="133" mass="13315">MGNTYSRRAVIVGAGAVVAGTTVAACGEVARTAEPPPSGTPLGSKSAIPVGGGQILAESGVVVCQPQEGVFKAFSSVCTHRGCAVTSVGNGQITCDCHHSTFSMTDGSVTAGPAKQPLPEFRLKVDGDDIQAV</sequence>
<evidence type="ECO:0000256" key="5">
    <source>
        <dbReference type="ARBA" id="ARBA00023004"/>
    </source>
</evidence>
<feature type="signal peptide" evidence="10">
    <location>
        <begin position="1"/>
        <end position="24"/>
    </location>
</feature>
<dbReference type="PROSITE" id="PS51296">
    <property type="entry name" value="RIESKE"/>
    <property type="match status" value="1"/>
</dbReference>
<protein>
    <recommendedName>
        <fullName evidence="2">Cytochrome bc1 complex Rieske iron-sulfur subunit</fullName>
    </recommendedName>
    <alternativeName>
        <fullName evidence="8">Cytochrome bc1 reductase complex subunit QcrA</fullName>
    </alternativeName>
</protein>
<dbReference type="CDD" id="cd03467">
    <property type="entry name" value="Rieske"/>
    <property type="match status" value="1"/>
</dbReference>
<name>A0A2T0THQ2_9PSEU</name>
<evidence type="ECO:0000313" key="12">
    <source>
        <dbReference type="EMBL" id="PRY45227.1"/>
    </source>
</evidence>
<evidence type="ECO:0000256" key="9">
    <source>
        <dbReference type="ARBA" id="ARBA00034078"/>
    </source>
</evidence>
<evidence type="ECO:0000256" key="6">
    <source>
        <dbReference type="ARBA" id="ARBA00023014"/>
    </source>
</evidence>
<evidence type="ECO:0000313" key="13">
    <source>
        <dbReference type="Proteomes" id="UP000239494"/>
    </source>
</evidence>
<keyword evidence="5" id="KW-0408">Iron</keyword>
<dbReference type="GO" id="GO:0016705">
    <property type="term" value="F:oxidoreductase activity, acting on paired donors, with incorporation or reduction of molecular oxygen"/>
    <property type="evidence" value="ECO:0007669"/>
    <property type="project" value="UniProtKB-ARBA"/>
</dbReference>
<keyword evidence="3" id="KW-0001">2Fe-2S</keyword>
<comment type="caution">
    <text evidence="12">The sequence shown here is derived from an EMBL/GenBank/DDBJ whole genome shotgun (WGS) entry which is preliminary data.</text>
</comment>
<dbReference type="GO" id="GO:0004497">
    <property type="term" value="F:monooxygenase activity"/>
    <property type="evidence" value="ECO:0007669"/>
    <property type="project" value="UniProtKB-ARBA"/>
</dbReference>
<dbReference type="Proteomes" id="UP000239494">
    <property type="component" value="Unassembled WGS sequence"/>
</dbReference>
<dbReference type="GO" id="GO:0016020">
    <property type="term" value="C:membrane"/>
    <property type="evidence" value="ECO:0007669"/>
    <property type="project" value="InterPro"/>
</dbReference>
<keyword evidence="4" id="KW-0479">Metal-binding</keyword>
<comment type="function">
    <text evidence="1">Iron-sulfur subunit of the cytochrome bc1 complex, an essential component of the respiratory electron transport chain required for ATP synthesis. The bc1 complex catalyzes the oxidation of menaquinol and the reduction of cytochrome c in the respiratory chain. The bc1 complex operates through a Q-cycle mechanism that couples electron transfer to generation of the proton gradient that drives ATP synthesis.</text>
</comment>
<evidence type="ECO:0000259" key="11">
    <source>
        <dbReference type="PROSITE" id="PS51296"/>
    </source>
</evidence>